<reference evidence="3" key="1">
    <citation type="submission" date="2017-05" db="EMBL/GenBank/DDBJ databases">
        <authorList>
            <person name="Rodrigo-Torres L."/>
            <person name="Arahal R. D."/>
            <person name="Lucena T."/>
        </authorList>
    </citation>
    <scope>NUCLEOTIDE SEQUENCE [LARGE SCALE GENOMIC DNA]</scope>
    <source>
        <strain evidence="3">CECT 8649</strain>
    </source>
</reference>
<feature type="transmembrane region" description="Helical" evidence="1">
    <location>
        <begin position="337"/>
        <end position="356"/>
    </location>
</feature>
<keyword evidence="1" id="KW-0812">Transmembrane</keyword>
<sequence>MIEPMEIRGLPRSLQRDAWWMSVETPEPLAPAAEKTASGATDAPFPRWVGLLWLVVLADLLFWEKEAGLSLAIFALALFFTAVFGVSPRRRIVGPSVLVVLSCLPVIEFSQPLSKAFLVFGFLISLVWAFNGSKTWRDLLEATTGFIAKWPDRFLQPMTAPFSMTRTQGKPSGAVKDLLRQWAFPLGGVFLFASLMLNANPVLESLVVSNLDLQTLFSRAFFWGGLALLIAPFLISEPTQLALPKTPTGNWPKMLDTIGINSGSCLRALWLFNGVIAVQTAMDISIFLGGASLPEGMTYASYAHRGAYPLLGTALLAGAFALAARPFVAEHKMTKPLIYLWLAQNIALCLSALLRLDLYVDVYGLTYLRIYAMIWMGLVAVGLGLMIWQVARSETNLWLLGSWSGLAVITLYICSFANFAEQIVQHNVALAKPDFGYICHLNPTARGALGHPDAAIVSQSCPINQLNALDNWQEWGFRNWRSGLYDSSAQVMQERQQ</sequence>
<feature type="transmembrane region" description="Helical" evidence="1">
    <location>
        <begin position="368"/>
        <end position="390"/>
    </location>
</feature>
<gene>
    <name evidence="2" type="ORF">TRP8649_00137</name>
</gene>
<keyword evidence="3" id="KW-1185">Reference proteome</keyword>
<feature type="transmembrane region" description="Helical" evidence="1">
    <location>
        <begin position="308"/>
        <end position="328"/>
    </location>
</feature>
<accession>A0A238J748</accession>
<dbReference type="RefSeq" id="WP_099241656.1">
    <property type="nucleotide sequence ID" value="NZ_FXXP01000001.1"/>
</dbReference>
<feature type="transmembrane region" description="Helical" evidence="1">
    <location>
        <begin position="397"/>
        <end position="420"/>
    </location>
</feature>
<evidence type="ECO:0000313" key="2">
    <source>
        <dbReference type="EMBL" id="SMX26064.1"/>
    </source>
</evidence>
<evidence type="ECO:0000313" key="3">
    <source>
        <dbReference type="Proteomes" id="UP000225972"/>
    </source>
</evidence>
<feature type="transmembrane region" description="Helical" evidence="1">
    <location>
        <begin position="113"/>
        <end position="130"/>
    </location>
</feature>
<proteinExistence type="predicted"/>
<keyword evidence="1" id="KW-1133">Transmembrane helix</keyword>
<organism evidence="2 3">
    <name type="scientific">Pelagimonas phthalicica</name>
    <dbReference type="NCBI Taxonomy" id="1037362"/>
    <lineage>
        <taxon>Bacteria</taxon>
        <taxon>Pseudomonadati</taxon>
        <taxon>Pseudomonadota</taxon>
        <taxon>Alphaproteobacteria</taxon>
        <taxon>Rhodobacterales</taxon>
        <taxon>Roseobacteraceae</taxon>
        <taxon>Pelagimonas</taxon>
    </lineage>
</organism>
<feature type="transmembrane region" description="Helical" evidence="1">
    <location>
        <begin position="268"/>
        <end position="288"/>
    </location>
</feature>
<feature type="transmembrane region" description="Helical" evidence="1">
    <location>
        <begin position="92"/>
        <end position="107"/>
    </location>
</feature>
<feature type="transmembrane region" description="Helical" evidence="1">
    <location>
        <begin position="45"/>
        <end position="63"/>
    </location>
</feature>
<dbReference type="OrthoDB" id="7280060at2"/>
<feature type="transmembrane region" description="Helical" evidence="1">
    <location>
        <begin position="69"/>
        <end position="87"/>
    </location>
</feature>
<dbReference type="EMBL" id="FXXP01000001">
    <property type="protein sequence ID" value="SMX26064.1"/>
    <property type="molecule type" value="Genomic_DNA"/>
</dbReference>
<keyword evidence="1" id="KW-0472">Membrane</keyword>
<dbReference type="Proteomes" id="UP000225972">
    <property type="component" value="Unassembled WGS sequence"/>
</dbReference>
<protein>
    <submittedName>
        <fullName evidence="2">Uncharacterized protein</fullName>
    </submittedName>
</protein>
<evidence type="ECO:0000256" key="1">
    <source>
        <dbReference type="SAM" id="Phobius"/>
    </source>
</evidence>
<name>A0A238J748_9RHOB</name>
<dbReference type="Pfam" id="PF13687">
    <property type="entry name" value="DUF4153"/>
    <property type="match status" value="1"/>
</dbReference>
<dbReference type="AlphaFoldDB" id="A0A238J748"/>
<feature type="transmembrane region" description="Helical" evidence="1">
    <location>
        <begin position="217"/>
        <end position="235"/>
    </location>
</feature>
<feature type="transmembrane region" description="Helical" evidence="1">
    <location>
        <begin position="178"/>
        <end position="197"/>
    </location>
</feature>
<dbReference type="InterPro" id="IPR025291">
    <property type="entry name" value="DUF4153"/>
</dbReference>